<name>K0IYW0_AMPXN</name>
<dbReference type="eggNOG" id="COG3144">
    <property type="taxonomic scope" value="Bacteria"/>
</dbReference>
<proteinExistence type="predicted"/>
<feature type="compositionally biased region" description="Basic and acidic residues" evidence="1">
    <location>
        <begin position="121"/>
        <end position="154"/>
    </location>
</feature>
<accession>K0IYW0</accession>
<feature type="region of interest" description="Disordered" evidence="1">
    <location>
        <begin position="107"/>
        <end position="154"/>
    </location>
</feature>
<dbReference type="Gene3D" id="3.30.750.140">
    <property type="match status" value="1"/>
</dbReference>
<gene>
    <name evidence="3" type="ordered locus">AXY_14970</name>
</gene>
<dbReference type="InterPro" id="IPR038610">
    <property type="entry name" value="FliK-like_C_sf"/>
</dbReference>
<evidence type="ECO:0000256" key="1">
    <source>
        <dbReference type="SAM" id="MobiDB-lite"/>
    </source>
</evidence>
<keyword evidence="4" id="KW-1185">Reference proteome</keyword>
<sequence length="154" mass="17675">MQIHLGHQVDSVDQMSEQLLSQFEKAISQSRFIQNLSGGHQLVLKIAPKSLGTIMVELTEIDGEMLVKLTATSQMAKEALEANVKELRHMFSPHNIVIEKQELEPVYLEQSSPFESTPDQEDSHEQNDQTRERDQNEIGEDSIRFDELLKQERM</sequence>
<dbReference type="STRING" id="698758.AXY_14970"/>
<evidence type="ECO:0000313" key="4">
    <source>
        <dbReference type="Proteomes" id="UP000006294"/>
    </source>
</evidence>
<organism evidence="3 4">
    <name type="scientific">Amphibacillus xylanus (strain ATCC 51415 / DSM 6626 / JCM 7361 / LMG 17667 / NBRC 15112 / Ep01)</name>
    <dbReference type="NCBI Taxonomy" id="698758"/>
    <lineage>
        <taxon>Bacteria</taxon>
        <taxon>Bacillati</taxon>
        <taxon>Bacillota</taxon>
        <taxon>Bacilli</taxon>
        <taxon>Bacillales</taxon>
        <taxon>Bacillaceae</taxon>
        <taxon>Amphibacillus</taxon>
    </lineage>
</organism>
<dbReference type="AlphaFoldDB" id="K0IYW0"/>
<dbReference type="Pfam" id="PF02120">
    <property type="entry name" value="Flg_hook"/>
    <property type="match status" value="1"/>
</dbReference>
<dbReference type="OrthoDB" id="2968951at2"/>
<dbReference type="HOGENOM" id="CLU_1700555_0_0_9"/>
<evidence type="ECO:0000259" key="2">
    <source>
        <dbReference type="Pfam" id="PF02120"/>
    </source>
</evidence>
<reference evidence="3 4" key="1">
    <citation type="submission" date="2011-01" db="EMBL/GenBank/DDBJ databases">
        <title>Whole genome sequence of Amphibacillus xylinus NBRC 15112.</title>
        <authorList>
            <person name="Nakazawa H."/>
            <person name="Katano Y."/>
            <person name="Nakamura S."/>
            <person name="Sasagawa M."/>
            <person name="Fukada J."/>
            <person name="Arai T."/>
            <person name="Sasakura N."/>
            <person name="Mochizuki D."/>
            <person name="Hosoyama A."/>
            <person name="Harada K."/>
            <person name="Horikawa H."/>
            <person name="Kato Y."/>
            <person name="Harada T."/>
            <person name="Sasaki K."/>
            <person name="Sekiguchi M."/>
            <person name="Hodoyama M."/>
            <person name="Nishiko R."/>
            <person name="Narita H."/>
            <person name="Hanamaki A."/>
            <person name="Hata C."/>
            <person name="Konno Y."/>
            <person name="Niimura Y."/>
            <person name="Yamazaki S."/>
            <person name="Fujita N."/>
        </authorList>
    </citation>
    <scope>NUCLEOTIDE SEQUENCE [LARGE SCALE GENOMIC DNA]</scope>
    <source>
        <strain evidence="4">ATCC 51415 / DSM 6626 / JCM 7361 / LMG 17667 / NBRC 15112 / Ep01</strain>
    </source>
</reference>
<dbReference type="KEGG" id="axl:AXY_14970"/>
<dbReference type="Proteomes" id="UP000006294">
    <property type="component" value="Chromosome"/>
</dbReference>
<dbReference type="RefSeq" id="WP_015010228.1">
    <property type="nucleotide sequence ID" value="NC_018704.1"/>
</dbReference>
<evidence type="ECO:0000313" key="3">
    <source>
        <dbReference type="EMBL" id="BAM47629.1"/>
    </source>
</evidence>
<protein>
    <recommendedName>
        <fullName evidence="2">Flagellar hook-length control protein-like C-terminal domain-containing protein</fullName>
    </recommendedName>
</protein>
<dbReference type="CDD" id="cd17470">
    <property type="entry name" value="T3SS_Flik_C"/>
    <property type="match status" value="1"/>
</dbReference>
<dbReference type="InterPro" id="IPR021136">
    <property type="entry name" value="Flagellar_hook_control-like_C"/>
</dbReference>
<dbReference type="EMBL" id="AP012050">
    <property type="protein sequence ID" value="BAM47629.1"/>
    <property type="molecule type" value="Genomic_DNA"/>
</dbReference>
<feature type="domain" description="Flagellar hook-length control protein-like C-terminal" evidence="2">
    <location>
        <begin position="38"/>
        <end position="99"/>
    </location>
</feature>